<dbReference type="Proteomes" id="UP001500573">
    <property type="component" value="Unassembled WGS sequence"/>
</dbReference>
<dbReference type="Pfam" id="PF13660">
    <property type="entry name" value="DUF4147"/>
    <property type="match status" value="1"/>
</dbReference>
<proteinExistence type="predicted"/>
<feature type="domain" description="MOFRL-associated" evidence="2">
    <location>
        <begin position="9"/>
        <end position="229"/>
    </location>
</feature>
<accession>A0ABN1KYB7</accession>
<keyword evidence="3" id="KW-0808">Transferase</keyword>
<gene>
    <name evidence="3" type="ORF">GCM10009108_16670</name>
</gene>
<name>A0ABN1KYB7_9BURK</name>
<dbReference type="GO" id="GO:0016301">
    <property type="term" value="F:kinase activity"/>
    <property type="evidence" value="ECO:0007669"/>
    <property type="project" value="UniProtKB-KW"/>
</dbReference>
<dbReference type="PANTHER" id="PTHR12227:SF0">
    <property type="entry name" value="GLYCERATE KINASE"/>
    <property type="match status" value="1"/>
</dbReference>
<dbReference type="InterPro" id="IPR037035">
    <property type="entry name" value="GK-like_C_sf"/>
</dbReference>
<dbReference type="InterPro" id="IPR038614">
    <property type="entry name" value="GK_N_sf"/>
</dbReference>
<evidence type="ECO:0000259" key="2">
    <source>
        <dbReference type="Pfam" id="PF13660"/>
    </source>
</evidence>
<keyword evidence="4" id="KW-1185">Reference proteome</keyword>
<dbReference type="InterPro" id="IPR039760">
    <property type="entry name" value="MOFRL_protein"/>
</dbReference>
<dbReference type="Pfam" id="PF05161">
    <property type="entry name" value="MOFRL"/>
    <property type="match status" value="1"/>
</dbReference>
<keyword evidence="3" id="KW-0418">Kinase</keyword>
<dbReference type="PANTHER" id="PTHR12227">
    <property type="entry name" value="GLYCERATE KINASE"/>
    <property type="match status" value="1"/>
</dbReference>
<reference evidence="3 4" key="1">
    <citation type="journal article" date="2019" name="Int. J. Syst. Evol. Microbiol.">
        <title>The Global Catalogue of Microorganisms (GCM) 10K type strain sequencing project: providing services to taxonomists for standard genome sequencing and annotation.</title>
        <authorList>
            <consortium name="The Broad Institute Genomics Platform"/>
            <consortium name="The Broad Institute Genome Sequencing Center for Infectious Disease"/>
            <person name="Wu L."/>
            <person name="Ma J."/>
        </authorList>
    </citation>
    <scope>NUCLEOTIDE SEQUENCE [LARGE SCALE GENOMIC DNA]</scope>
    <source>
        <strain evidence="3 4">JCM 15515</strain>
    </source>
</reference>
<organism evidence="3 4">
    <name type="scientific">Castellaniella ginsengisoli</name>
    <dbReference type="NCBI Taxonomy" id="546114"/>
    <lineage>
        <taxon>Bacteria</taxon>
        <taxon>Pseudomonadati</taxon>
        <taxon>Pseudomonadota</taxon>
        <taxon>Betaproteobacteria</taxon>
        <taxon>Burkholderiales</taxon>
        <taxon>Alcaligenaceae</taxon>
        <taxon>Castellaniella</taxon>
    </lineage>
</organism>
<evidence type="ECO:0000313" key="4">
    <source>
        <dbReference type="Proteomes" id="UP001500573"/>
    </source>
</evidence>
<sequence>MNLSPRELLTRMFQAAVRAAQPEHCIPAFLPQRPKGRTLVIGAGKASAAMAQALERHWAGPLEGLVVTRYGYAVPCERIEIVEAAHPVPDEAGETAARRLFELVSGLTADDLVICLISGGGSSLLPVPGAGVTLADKQAISRALLKSGATISEMNCVRRHLSGIKGGRLAAACAPARVVNLLISDVPGDQPGDIASGPTVPDPTTCADALDIVRRYGIDLPAGARRLLESGEGETLKPGDARLARVETHLVATPQRALEAAAAVAREAGVAPLLLGDRIEGEARDVGKVLGGIALQVRAHGQPVPAPCVLLSGGETTVTVRGQGRGGRNVECLLSMAITLDGAEGVHALAGDTDGVDGQEEIAGALIGPDTLARAWAAGMPPRAHLDDNNGHGFFERLGDSLITGPTLTNVNDFRAVLVL</sequence>
<dbReference type="Gene3D" id="3.40.1480.10">
    <property type="entry name" value="MOFRL domain"/>
    <property type="match status" value="1"/>
</dbReference>
<dbReference type="EMBL" id="BAAAEX010000010">
    <property type="protein sequence ID" value="GAA0778987.1"/>
    <property type="molecule type" value="Genomic_DNA"/>
</dbReference>
<dbReference type="SUPFAM" id="SSF82544">
    <property type="entry name" value="GckA/TtuD-like"/>
    <property type="match status" value="1"/>
</dbReference>
<dbReference type="Gene3D" id="3.40.50.10180">
    <property type="entry name" value="Glycerate kinase, MOFRL-like N-terminal domain"/>
    <property type="match status" value="1"/>
</dbReference>
<dbReference type="RefSeq" id="WP_343837456.1">
    <property type="nucleotide sequence ID" value="NZ_BAAAEX010000010.1"/>
</dbReference>
<evidence type="ECO:0000259" key="1">
    <source>
        <dbReference type="Pfam" id="PF05161"/>
    </source>
</evidence>
<dbReference type="InterPro" id="IPR025286">
    <property type="entry name" value="MOFRL_assoc_dom"/>
</dbReference>
<protein>
    <submittedName>
        <fullName evidence="3">Glycerate kinase</fullName>
    </submittedName>
</protein>
<comment type="caution">
    <text evidence="3">The sequence shown here is derived from an EMBL/GenBank/DDBJ whole genome shotgun (WGS) entry which is preliminary data.</text>
</comment>
<evidence type="ECO:0000313" key="3">
    <source>
        <dbReference type="EMBL" id="GAA0778987.1"/>
    </source>
</evidence>
<feature type="domain" description="MOFRL" evidence="1">
    <location>
        <begin position="308"/>
        <end position="413"/>
    </location>
</feature>
<dbReference type="InterPro" id="IPR007835">
    <property type="entry name" value="MOFRL"/>
</dbReference>